<sequence length="134" mass="14369">MQASGDASGGRYEQPRLSGSFFPNASQFIINGGHFQSITHIHQTDTSNFRTIPLGDIVLGRNSGVLQVRGYRGATIRRVHSALIDGRNSTTTVAIYEGEEAESVSGASANVSLLSSDNIAIVYYRNGTGISHRI</sequence>
<dbReference type="InterPro" id="IPR000253">
    <property type="entry name" value="FHA_dom"/>
</dbReference>
<comment type="caution">
    <text evidence="2">The sequence shown here is derived from an EMBL/GenBank/DDBJ whole genome shotgun (WGS) entry which is preliminary data.</text>
</comment>
<dbReference type="PROSITE" id="PS50006">
    <property type="entry name" value="FHA_DOMAIN"/>
    <property type="match status" value="1"/>
</dbReference>
<dbReference type="AlphaFoldDB" id="A0AAV9ZL28"/>
<feature type="domain" description="FHA" evidence="1">
    <location>
        <begin position="57"/>
        <end position="114"/>
    </location>
</feature>
<gene>
    <name evidence="2" type="ORF">R3P38DRAFT_3231296</name>
</gene>
<protein>
    <recommendedName>
        <fullName evidence="1">FHA domain-containing protein</fullName>
    </recommendedName>
</protein>
<evidence type="ECO:0000313" key="2">
    <source>
        <dbReference type="EMBL" id="KAK6984892.1"/>
    </source>
</evidence>
<evidence type="ECO:0000313" key="3">
    <source>
        <dbReference type="Proteomes" id="UP001362999"/>
    </source>
</evidence>
<accession>A0AAV9ZL28</accession>
<proteinExistence type="predicted"/>
<evidence type="ECO:0000259" key="1">
    <source>
        <dbReference type="PROSITE" id="PS50006"/>
    </source>
</evidence>
<dbReference type="Proteomes" id="UP001362999">
    <property type="component" value="Unassembled WGS sequence"/>
</dbReference>
<organism evidence="2 3">
    <name type="scientific">Favolaschia claudopus</name>
    <dbReference type="NCBI Taxonomy" id="2862362"/>
    <lineage>
        <taxon>Eukaryota</taxon>
        <taxon>Fungi</taxon>
        <taxon>Dikarya</taxon>
        <taxon>Basidiomycota</taxon>
        <taxon>Agaricomycotina</taxon>
        <taxon>Agaricomycetes</taxon>
        <taxon>Agaricomycetidae</taxon>
        <taxon>Agaricales</taxon>
        <taxon>Marasmiineae</taxon>
        <taxon>Mycenaceae</taxon>
        <taxon>Favolaschia</taxon>
    </lineage>
</organism>
<name>A0AAV9ZL28_9AGAR</name>
<keyword evidence="3" id="KW-1185">Reference proteome</keyword>
<reference evidence="2 3" key="1">
    <citation type="journal article" date="2024" name="J Genomics">
        <title>Draft genome sequencing and assembly of Favolaschia claudopus CIRM-BRFM 2984 isolated from oak limbs.</title>
        <authorList>
            <person name="Navarro D."/>
            <person name="Drula E."/>
            <person name="Chaduli D."/>
            <person name="Cazenave R."/>
            <person name="Ahrendt S."/>
            <person name="Wang J."/>
            <person name="Lipzen A."/>
            <person name="Daum C."/>
            <person name="Barry K."/>
            <person name="Grigoriev I.V."/>
            <person name="Favel A."/>
            <person name="Rosso M.N."/>
            <person name="Martin F."/>
        </authorList>
    </citation>
    <scope>NUCLEOTIDE SEQUENCE [LARGE SCALE GENOMIC DNA]</scope>
    <source>
        <strain evidence="2 3">CIRM-BRFM 2984</strain>
    </source>
</reference>
<dbReference type="EMBL" id="JAWWNJ010000134">
    <property type="protein sequence ID" value="KAK6984892.1"/>
    <property type="molecule type" value="Genomic_DNA"/>
</dbReference>